<dbReference type="HOGENOM" id="CLU_2439760_0_0_0"/>
<sequence>MLRIKNPSRGTDGVGTPECPTCNSFNISRSERKSLFEKRFYSFFGYFPWKCLSCRERFLMKDRGEWRLLRYSSKKRSVKESAKENVQQEA</sequence>
<organism evidence="1 2">
    <name type="scientific">Terriglobus saanensis (strain ATCC BAA-1853 / DSM 23119 / SP1PR4)</name>
    <dbReference type="NCBI Taxonomy" id="401053"/>
    <lineage>
        <taxon>Bacteria</taxon>
        <taxon>Pseudomonadati</taxon>
        <taxon>Acidobacteriota</taxon>
        <taxon>Terriglobia</taxon>
        <taxon>Terriglobales</taxon>
        <taxon>Acidobacteriaceae</taxon>
        <taxon>Terriglobus</taxon>
    </lineage>
</organism>
<dbReference type="Proteomes" id="UP000006844">
    <property type="component" value="Chromosome"/>
</dbReference>
<accession>E8V3M9</accession>
<dbReference type="AlphaFoldDB" id="E8V3M9"/>
<name>E8V3M9_TERSS</name>
<evidence type="ECO:0000313" key="2">
    <source>
        <dbReference type="Proteomes" id="UP000006844"/>
    </source>
</evidence>
<keyword evidence="2" id="KW-1185">Reference proteome</keyword>
<gene>
    <name evidence="1" type="ordered locus">AciPR4_3967</name>
</gene>
<reference evidence="1 2" key="1">
    <citation type="journal article" date="2012" name="Stand. Genomic Sci.">
        <title>Complete genome sequence of Terriglobus saanensis type strain SP1PR4(T), an Acidobacteria from tundra soil.</title>
        <authorList>
            <person name="Rawat S.R."/>
            <person name="Mannisto M.K."/>
            <person name="Starovoytov V."/>
            <person name="Goodwin L."/>
            <person name="Nolan M."/>
            <person name="Hauser L."/>
            <person name="Land M."/>
            <person name="Davenport K.W."/>
            <person name="Woyke T."/>
            <person name="Haggblom M.M."/>
        </authorList>
    </citation>
    <scope>NUCLEOTIDE SEQUENCE</scope>
    <source>
        <strain evidence="2">ATCC BAA-1853 / DSM 23119 / SP1PR4</strain>
    </source>
</reference>
<dbReference type="KEGG" id="tsa:AciPR4_3967"/>
<proteinExistence type="predicted"/>
<protein>
    <submittedName>
        <fullName evidence="1">Uncharacterized protein</fullName>
    </submittedName>
</protein>
<evidence type="ECO:0000313" key="1">
    <source>
        <dbReference type="EMBL" id="ADV84716.1"/>
    </source>
</evidence>
<dbReference type="EMBL" id="CP002467">
    <property type="protein sequence ID" value="ADV84716.1"/>
    <property type="molecule type" value="Genomic_DNA"/>
</dbReference>